<keyword evidence="10 11" id="KW-0472">Membrane</keyword>
<dbReference type="GO" id="GO:0006508">
    <property type="term" value="P:proteolysis"/>
    <property type="evidence" value="ECO:0007669"/>
    <property type="project" value="UniProtKB-KW"/>
</dbReference>
<evidence type="ECO:0000256" key="11">
    <source>
        <dbReference type="SAM" id="Phobius"/>
    </source>
</evidence>
<keyword evidence="7" id="KW-0862">Zinc</keyword>
<feature type="domain" description="Peptidase M50" evidence="12">
    <location>
        <begin position="8"/>
        <end position="353"/>
    </location>
</feature>
<dbReference type="GO" id="GO:0004222">
    <property type="term" value="F:metalloendopeptidase activity"/>
    <property type="evidence" value="ECO:0007669"/>
    <property type="project" value="InterPro"/>
</dbReference>
<evidence type="ECO:0000313" key="14">
    <source>
        <dbReference type="Proteomes" id="UP000701698"/>
    </source>
</evidence>
<dbReference type="Gene3D" id="2.30.42.10">
    <property type="match status" value="1"/>
</dbReference>
<dbReference type="PANTHER" id="PTHR42837:SF2">
    <property type="entry name" value="MEMBRANE METALLOPROTEASE ARASP2, CHLOROPLASTIC-RELATED"/>
    <property type="match status" value="1"/>
</dbReference>
<dbReference type="EMBL" id="JAGQKX010000013">
    <property type="protein sequence ID" value="MCA9389946.1"/>
    <property type="molecule type" value="Genomic_DNA"/>
</dbReference>
<dbReference type="CDD" id="cd06163">
    <property type="entry name" value="S2P-M50_PDZ_RseP-like"/>
    <property type="match status" value="1"/>
</dbReference>
<evidence type="ECO:0000256" key="2">
    <source>
        <dbReference type="ARBA" id="ARBA00004141"/>
    </source>
</evidence>
<dbReference type="Proteomes" id="UP000701698">
    <property type="component" value="Unassembled WGS sequence"/>
</dbReference>
<evidence type="ECO:0000256" key="4">
    <source>
        <dbReference type="ARBA" id="ARBA00022670"/>
    </source>
</evidence>
<keyword evidence="5 11" id="KW-0812">Transmembrane</keyword>
<reference evidence="13" key="2">
    <citation type="journal article" date="2021" name="Microbiome">
        <title>Successional dynamics and alternative stable states in a saline activated sludge microbial community over 9 years.</title>
        <authorList>
            <person name="Wang Y."/>
            <person name="Ye J."/>
            <person name="Ju F."/>
            <person name="Liu L."/>
            <person name="Boyd J.A."/>
            <person name="Deng Y."/>
            <person name="Parks D.H."/>
            <person name="Jiang X."/>
            <person name="Yin X."/>
            <person name="Woodcroft B.J."/>
            <person name="Tyson G.W."/>
            <person name="Hugenholtz P."/>
            <person name="Polz M.F."/>
            <person name="Zhang T."/>
        </authorList>
    </citation>
    <scope>NUCLEOTIDE SEQUENCE</scope>
    <source>
        <strain evidence="13">HKST-UBA01</strain>
    </source>
</reference>
<keyword evidence="8 11" id="KW-1133">Transmembrane helix</keyword>
<organism evidence="13 14">
    <name type="scientific">candidate division WWE3 bacterium</name>
    <dbReference type="NCBI Taxonomy" id="2053526"/>
    <lineage>
        <taxon>Bacteria</taxon>
        <taxon>Katanobacteria</taxon>
    </lineage>
</organism>
<evidence type="ECO:0000256" key="7">
    <source>
        <dbReference type="ARBA" id="ARBA00022833"/>
    </source>
</evidence>
<dbReference type="InterPro" id="IPR008915">
    <property type="entry name" value="Peptidase_M50"/>
</dbReference>
<evidence type="ECO:0000256" key="10">
    <source>
        <dbReference type="ARBA" id="ARBA00023136"/>
    </source>
</evidence>
<dbReference type="GO" id="GO:0016020">
    <property type="term" value="C:membrane"/>
    <property type="evidence" value="ECO:0007669"/>
    <property type="project" value="UniProtKB-SubCell"/>
</dbReference>
<comment type="similarity">
    <text evidence="3">Belongs to the peptidase M50B family.</text>
</comment>
<evidence type="ECO:0000256" key="3">
    <source>
        <dbReference type="ARBA" id="ARBA00007931"/>
    </source>
</evidence>
<dbReference type="Pfam" id="PF02163">
    <property type="entry name" value="Peptidase_M50"/>
    <property type="match status" value="1"/>
</dbReference>
<feature type="transmembrane region" description="Helical" evidence="11">
    <location>
        <begin position="342"/>
        <end position="364"/>
    </location>
</feature>
<comment type="cofactor">
    <cofactor evidence="1">
        <name>Zn(2+)</name>
        <dbReference type="ChEBI" id="CHEBI:29105"/>
    </cofactor>
</comment>
<evidence type="ECO:0000256" key="9">
    <source>
        <dbReference type="ARBA" id="ARBA00023049"/>
    </source>
</evidence>
<proteinExistence type="inferred from homology"/>
<feature type="transmembrane region" description="Helical" evidence="11">
    <location>
        <begin position="98"/>
        <end position="122"/>
    </location>
</feature>
<dbReference type="SUPFAM" id="SSF50156">
    <property type="entry name" value="PDZ domain-like"/>
    <property type="match status" value="1"/>
</dbReference>
<dbReference type="InterPro" id="IPR004387">
    <property type="entry name" value="Pept_M50_Zn"/>
</dbReference>
<keyword evidence="9" id="KW-0482">Metalloprotease</keyword>
<dbReference type="InterPro" id="IPR036034">
    <property type="entry name" value="PDZ_sf"/>
</dbReference>
<reference evidence="13" key="1">
    <citation type="submission" date="2020-04" db="EMBL/GenBank/DDBJ databases">
        <authorList>
            <person name="Zhang T."/>
        </authorList>
    </citation>
    <scope>NUCLEOTIDE SEQUENCE</scope>
    <source>
        <strain evidence="13">HKST-UBA01</strain>
    </source>
</reference>
<name>A0A955LHR1_UNCKA</name>
<gene>
    <name evidence="13" type="ORF">KC571_00930</name>
</gene>
<evidence type="ECO:0000313" key="13">
    <source>
        <dbReference type="EMBL" id="MCA9389946.1"/>
    </source>
</evidence>
<comment type="caution">
    <text evidence="13">The sequence shown here is derived from an EMBL/GenBank/DDBJ whole genome shotgun (WGS) entry which is preliminary data.</text>
</comment>
<evidence type="ECO:0000256" key="5">
    <source>
        <dbReference type="ARBA" id="ARBA00022692"/>
    </source>
</evidence>
<comment type="subcellular location">
    <subcellularLocation>
        <location evidence="2">Membrane</location>
        <topology evidence="2">Multi-pass membrane protein</topology>
    </subcellularLocation>
</comment>
<dbReference type="PANTHER" id="PTHR42837">
    <property type="entry name" value="REGULATOR OF SIGMA-E PROTEASE RSEP"/>
    <property type="match status" value="1"/>
</dbReference>
<keyword evidence="6" id="KW-0378">Hydrolase</keyword>
<evidence type="ECO:0000259" key="12">
    <source>
        <dbReference type="Pfam" id="PF02163"/>
    </source>
</evidence>
<evidence type="ECO:0000256" key="6">
    <source>
        <dbReference type="ARBA" id="ARBA00022801"/>
    </source>
</evidence>
<dbReference type="AlphaFoldDB" id="A0A955LHR1"/>
<evidence type="ECO:0000256" key="1">
    <source>
        <dbReference type="ARBA" id="ARBA00001947"/>
    </source>
</evidence>
<accession>A0A955LHR1</accession>
<evidence type="ECO:0000256" key="8">
    <source>
        <dbReference type="ARBA" id="ARBA00022989"/>
    </source>
</evidence>
<protein>
    <submittedName>
        <fullName evidence="13">Site-2 protease family protein</fullName>
    </submittedName>
</protein>
<sequence>MLTTAIIFIAILSILIFVHEFGHFAAAKLNGVYVEEFAIGMPPKLFKKRVGETVYSIGLLPIGGYVKLAGEERAGEAEDKESPLYGRKFYEKSALAKLSVMLAGVAMNFLLAVVLLMVVLGINGESQANYAIGIDEIEPNSPAAQSTLTSGEYVVGIRDGSTSEFQKIESVETFTSVIKNNLGKEIYLEVVEEIPDSLDTPKEIAVTPAAFFNENEGSLGVHISVVSFVTYSKVSWYQVPGLALKQSVELVGLMLNGLHQMILNLFKGIVPNDVAGPLGIAVISREIADQGILPLIEFVALISLNLAVVNLLPFPALDGGRIVFVIAEIILGRSLDNKVQQWIHLIGIVVLLGLMGLITIHDFLTFF</sequence>
<keyword evidence="4 13" id="KW-0645">Protease</keyword>